<proteinExistence type="inferred from homology"/>
<dbReference type="PANTHER" id="PTHR10903:SF188">
    <property type="entry name" value="GTPASE IMAP FAMILY MEMBER 2-LIKE-RELATED"/>
    <property type="match status" value="1"/>
</dbReference>
<reference evidence="6" key="1">
    <citation type="submission" date="2018-05" db="EMBL/GenBank/DDBJ databases">
        <authorList>
            <person name="Datahose"/>
        </authorList>
    </citation>
    <scope>NUCLEOTIDE SEQUENCE</scope>
</reference>
<organism evidence="6 7">
    <name type="scientific">Astatotilapia calliptera</name>
    <name type="common">Eastern happy</name>
    <name type="synonym">Chromis callipterus</name>
    <dbReference type="NCBI Taxonomy" id="8154"/>
    <lineage>
        <taxon>Eukaryota</taxon>
        <taxon>Metazoa</taxon>
        <taxon>Chordata</taxon>
        <taxon>Craniata</taxon>
        <taxon>Vertebrata</taxon>
        <taxon>Euteleostomi</taxon>
        <taxon>Actinopterygii</taxon>
        <taxon>Neopterygii</taxon>
        <taxon>Teleostei</taxon>
        <taxon>Neoteleostei</taxon>
        <taxon>Acanthomorphata</taxon>
        <taxon>Ovalentaria</taxon>
        <taxon>Cichlomorphae</taxon>
        <taxon>Cichliformes</taxon>
        <taxon>Cichlidae</taxon>
        <taxon>African cichlids</taxon>
        <taxon>Pseudocrenilabrinae</taxon>
        <taxon>Haplochromini</taxon>
        <taxon>Astatotilapia</taxon>
    </lineage>
</organism>
<dbReference type="Proteomes" id="UP000265100">
    <property type="component" value="Chromosome 12"/>
</dbReference>
<evidence type="ECO:0000313" key="6">
    <source>
        <dbReference type="Ensembl" id="ENSACLP00000060379.1"/>
    </source>
</evidence>
<feature type="region of interest" description="Disordered" evidence="4">
    <location>
        <begin position="753"/>
        <end position="781"/>
    </location>
</feature>
<protein>
    <recommendedName>
        <fullName evidence="5">AIG1-type G domain-containing protein</fullName>
    </recommendedName>
</protein>
<dbReference type="Gene3D" id="3.40.50.300">
    <property type="entry name" value="P-loop containing nucleotide triphosphate hydrolases"/>
    <property type="match status" value="3"/>
</dbReference>
<feature type="domain" description="AIG1-type G" evidence="5">
    <location>
        <begin position="198"/>
        <end position="400"/>
    </location>
</feature>
<keyword evidence="2" id="KW-0547">Nucleotide-binding</keyword>
<dbReference type="GO" id="GO:0005525">
    <property type="term" value="F:GTP binding"/>
    <property type="evidence" value="ECO:0007669"/>
    <property type="project" value="UniProtKB-KW"/>
</dbReference>
<dbReference type="PANTHER" id="PTHR10903">
    <property type="entry name" value="GTPASE, IMAP FAMILY MEMBER-RELATED"/>
    <property type="match status" value="1"/>
</dbReference>
<dbReference type="AlphaFoldDB" id="A0AAX7TTR6"/>
<accession>A0AAX7TTR6</accession>
<keyword evidence="7" id="KW-1185">Reference proteome</keyword>
<reference evidence="6" key="3">
    <citation type="submission" date="2025-09" db="UniProtKB">
        <authorList>
            <consortium name="Ensembl"/>
        </authorList>
    </citation>
    <scope>IDENTIFICATION</scope>
</reference>
<feature type="region of interest" description="Disordered" evidence="4">
    <location>
        <begin position="1"/>
        <end position="20"/>
    </location>
</feature>
<dbReference type="InterPro" id="IPR006703">
    <property type="entry name" value="G_AIG1"/>
</dbReference>
<feature type="compositionally biased region" description="Basic and acidic residues" evidence="4">
    <location>
        <begin position="727"/>
        <end position="739"/>
    </location>
</feature>
<evidence type="ECO:0000256" key="3">
    <source>
        <dbReference type="ARBA" id="ARBA00023134"/>
    </source>
</evidence>
<evidence type="ECO:0000256" key="4">
    <source>
        <dbReference type="SAM" id="MobiDB-lite"/>
    </source>
</evidence>
<dbReference type="CDD" id="cd01852">
    <property type="entry name" value="AIG1"/>
    <property type="match status" value="1"/>
</dbReference>
<evidence type="ECO:0000256" key="2">
    <source>
        <dbReference type="ARBA" id="ARBA00022741"/>
    </source>
</evidence>
<evidence type="ECO:0000256" key="1">
    <source>
        <dbReference type="ARBA" id="ARBA00008535"/>
    </source>
</evidence>
<feature type="compositionally biased region" description="Basic and acidic residues" evidence="4">
    <location>
        <begin position="753"/>
        <end position="780"/>
    </location>
</feature>
<keyword evidence="3" id="KW-0342">GTP-binding</keyword>
<sequence>MATAASDTHPPRGRSSSFDFIPPDLSDFRIVLLGKSEDKKTKLGNIITGCESFQHQKQSLKMQCVASCGEWRGKSLRVVKTPDMFGLSEEKISREVKSCVSLCPPGPNVLLLLVKPSDFTEENRETLKFILSLFGEDSFKHSIAVITNRDENSKCVNELLRECGGRHYNMYKGNCRSLMKKVQKMVNESSEPPRQKREPSLNLVLCGRRGAGKTSAAKAILGQTELHSASNSSECVKHQGEVCGRWVSLVELPALYGKPQEAVMEESLRCISLCDPEGVHAFILVLPAGHLTDEDKEELKTIQNTFSSRVNDFTMILFTVLSDFTDPAVLSFLKENKEIQELCESCGGRYFVLNMKDKQKIPELLETAEKMKLRKDKASSYTKETFGNATIAQVITAQKENKALKAELKSYEDKQSRDPLRIVLIGKTGSGKSSTGNVILGRKVFEAKAIQMSLTKRCQKAHAEVDGRPVAVVDTPGLFDSTLSHDEVHKELVKCISLLAPGPHVFLLVMQIGRFTPEEKETLELIKKFFGKDSEKFTIFLFTGGDTLEHEEQSIEEYIEKGCDDYFKKLILDCGGRYHVFNNHDKKSQTQINELITKIDTMVKENGGSCFTNEMLQEAEAAIQKQQETILKENEEAMKREMQELERKQEEEIKTETVNDTELTEKQLREMKGKIKKDDPQRKKENEMREEEERKKKEEEKLQQKKWEQEREALEERIRSPTNRPATDQKLEQIRKEMEEKRKSWEKERKEWWEKRHEENEQRRQEEERRHKKLQEEYKQERRKYKMRKKLYKKEKKELEVKYKREMEDIKRKYEEEARRKAEEFSEFIKKYSGAVPLQPAAEDFPKTCAIL</sequence>
<dbReference type="SUPFAM" id="SSF52540">
    <property type="entry name" value="P-loop containing nucleoside triphosphate hydrolases"/>
    <property type="match status" value="3"/>
</dbReference>
<feature type="compositionally biased region" description="Basic and acidic residues" evidence="4">
    <location>
        <begin position="642"/>
        <end position="719"/>
    </location>
</feature>
<evidence type="ECO:0000313" key="7">
    <source>
        <dbReference type="Proteomes" id="UP000265100"/>
    </source>
</evidence>
<dbReference type="GeneTree" id="ENSGT00940000164100"/>
<dbReference type="Ensembl" id="ENSACLT00000070253.1">
    <property type="protein sequence ID" value="ENSACLP00000060379.1"/>
    <property type="gene ID" value="ENSACLG00000005319.2"/>
</dbReference>
<feature type="domain" description="AIG1-type G" evidence="5">
    <location>
        <begin position="417"/>
        <end position="620"/>
    </location>
</feature>
<name>A0AAX7TTR6_ASTCA</name>
<evidence type="ECO:0000259" key="5">
    <source>
        <dbReference type="PROSITE" id="PS51720"/>
    </source>
</evidence>
<feature type="region of interest" description="Disordered" evidence="4">
    <location>
        <begin position="642"/>
        <end position="739"/>
    </location>
</feature>
<dbReference type="InterPro" id="IPR045058">
    <property type="entry name" value="GIMA/IAN/Toc"/>
</dbReference>
<dbReference type="PROSITE" id="PS51720">
    <property type="entry name" value="G_AIG1"/>
    <property type="match status" value="2"/>
</dbReference>
<dbReference type="InterPro" id="IPR027417">
    <property type="entry name" value="P-loop_NTPase"/>
</dbReference>
<comment type="similarity">
    <text evidence="1">Belongs to the TRAFAC class TrmE-Era-EngA-EngB-Septin-like GTPase superfamily. AIG1/Toc34/Toc159-like paraseptin GTPase family. IAN subfamily.</text>
</comment>
<dbReference type="Pfam" id="PF04548">
    <property type="entry name" value="AIG1"/>
    <property type="match status" value="3"/>
</dbReference>
<reference evidence="6" key="2">
    <citation type="submission" date="2025-08" db="UniProtKB">
        <authorList>
            <consortium name="Ensembl"/>
        </authorList>
    </citation>
    <scope>IDENTIFICATION</scope>
</reference>
<dbReference type="FunFam" id="3.40.50.300:FF:000366">
    <property type="entry name" value="GTPase, IMAP family member 2"/>
    <property type="match status" value="1"/>
</dbReference>